<dbReference type="InterPro" id="IPR027994">
    <property type="entry name" value="WxL_dom"/>
</dbReference>
<dbReference type="Pfam" id="PF13731">
    <property type="entry name" value="WxL"/>
    <property type="match status" value="1"/>
</dbReference>
<dbReference type="Proteomes" id="UP000183039">
    <property type="component" value="Unassembled WGS sequence"/>
</dbReference>
<comment type="caution">
    <text evidence="3">The sequence shown here is derived from an EMBL/GenBank/DDBJ whole genome shotgun (WGS) entry which is preliminary data.</text>
</comment>
<feature type="signal peptide" evidence="1">
    <location>
        <begin position="1"/>
        <end position="42"/>
    </location>
</feature>
<feature type="domain" description="WxL" evidence="2">
    <location>
        <begin position="127"/>
        <end position="281"/>
    </location>
</feature>
<reference evidence="3 4" key="1">
    <citation type="submission" date="2014-12" db="EMBL/GenBank/DDBJ databases">
        <title>Draft genome sequences of 29 type strains of Enterococci.</title>
        <authorList>
            <person name="Zhong Z."/>
            <person name="Sun Z."/>
            <person name="Liu W."/>
            <person name="Zhang W."/>
            <person name="Zhang H."/>
        </authorList>
    </citation>
    <scope>NUCLEOTIDE SEQUENCE [LARGE SCALE GENOMIC DNA]</scope>
    <source>
        <strain evidence="3 4">DSM 22801</strain>
    </source>
</reference>
<protein>
    <recommendedName>
        <fullName evidence="2">WxL domain-containing protein</fullName>
    </recommendedName>
</protein>
<dbReference type="EMBL" id="JXLC01000019">
    <property type="protein sequence ID" value="OJG90454.1"/>
    <property type="molecule type" value="Genomic_DNA"/>
</dbReference>
<name>A0AA91JNJ3_9ENTE</name>
<evidence type="ECO:0000313" key="3">
    <source>
        <dbReference type="EMBL" id="OJG90454.1"/>
    </source>
</evidence>
<keyword evidence="1" id="KW-0732">Signal</keyword>
<organism evidence="3 4">
    <name type="scientific">Enterococcus silesiacus</name>
    <dbReference type="NCBI Taxonomy" id="332949"/>
    <lineage>
        <taxon>Bacteria</taxon>
        <taxon>Bacillati</taxon>
        <taxon>Bacillota</taxon>
        <taxon>Bacilli</taxon>
        <taxon>Lactobacillales</taxon>
        <taxon>Enterococcaceae</taxon>
        <taxon>Enterococcus</taxon>
    </lineage>
</organism>
<dbReference type="AlphaFoldDB" id="A0AA91JNJ3"/>
<feature type="chain" id="PRO_5041711577" description="WxL domain-containing protein" evidence="1">
    <location>
        <begin position="43"/>
        <end position="282"/>
    </location>
</feature>
<sequence>MIIMYYSKLKKEKKMRKKKLIKQLVTASFCASVILCPMIGSAEDLVASQDVTTKVVDGTITVNAKNIKLSFQDIKYGDKKTHYIYPIVDKESISRSDQETVIPTVNPYSGEIPVVPPEPWYPWKDVMMTVTNNKTSAPDFKVTLKRSGFTHEKSGKEMTGADLYMGKFHDSLDFKGEKRSKNTGEADKYWLAEYVTLEKDSSALIADYRGEAAIGEHWLSPFQVPETDEDGYRNNPYPGGYIPGEEVYQEKNISLGIDANTKIPTAGSYVTTLTWSVEQTPG</sequence>
<evidence type="ECO:0000259" key="2">
    <source>
        <dbReference type="Pfam" id="PF13731"/>
    </source>
</evidence>
<evidence type="ECO:0000256" key="1">
    <source>
        <dbReference type="SAM" id="SignalP"/>
    </source>
</evidence>
<proteinExistence type="predicted"/>
<gene>
    <name evidence="3" type="ORF">RV15_GL001145</name>
</gene>
<evidence type="ECO:0000313" key="4">
    <source>
        <dbReference type="Proteomes" id="UP000183039"/>
    </source>
</evidence>
<accession>A0AA91JNJ3</accession>